<accession>A0ACC1HTL5</accession>
<feature type="non-terminal residue" evidence="1">
    <location>
        <position position="340"/>
    </location>
</feature>
<protein>
    <submittedName>
        <fullName evidence="1">Origin recognition complex subunit 3</fullName>
    </submittedName>
</protein>
<dbReference type="Proteomes" id="UP001145114">
    <property type="component" value="Unassembled WGS sequence"/>
</dbReference>
<dbReference type="EMBL" id="JAMZIH010000941">
    <property type="protein sequence ID" value="KAJ1678685.1"/>
    <property type="molecule type" value="Genomic_DNA"/>
</dbReference>
<reference evidence="1" key="1">
    <citation type="submission" date="2022-06" db="EMBL/GenBank/DDBJ databases">
        <title>Phylogenomic reconstructions and comparative analyses of Kickxellomycotina fungi.</title>
        <authorList>
            <person name="Reynolds N.K."/>
            <person name="Stajich J.E."/>
            <person name="Barry K."/>
            <person name="Grigoriev I.V."/>
            <person name="Crous P."/>
            <person name="Smith M.E."/>
        </authorList>
    </citation>
    <scope>NUCLEOTIDE SEQUENCE</scope>
    <source>
        <strain evidence="1">RSA 2271</strain>
    </source>
</reference>
<sequence>IDGVDHFDYDGFRPLISGREGIDMLRLRHRLFQQSWNAIESVVENLLAEINEKGLAEIANFVNQAYDTNDVEHPGFVSLPFQELPTAVVFAGTNVSDHDHLFGLLYQYLAQASSGQATHRVALLQSKHCATLRGMLKSFMQQIQSDSDNSNSSDEARNSKGGTVSAPTRGGGKPLAHDMQILEGWYSDYERRTHSRPKLVAIVQDFEGFPPAVIEDFISICGQYCDRIPIVLVIGLATSYDTLGQTLSKSGMGRLDIKRFSLQRSNDVIDKVVEKVLVSDCSGVGFMLGYDPYRYLLDQYLLHSYSVTSFLAQLKYAAMHHFYANPLSVLHAAMARTKVS</sequence>
<evidence type="ECO:0000313" key="1">
    <source>
        <dbReference type="EMBL" id="KAJ1678685.1"/>
    </source>
</evidence>
<name>A0ACC1HTL5_9FUNG</name>
<gene>
    <name evidence="1" type="primary">ORC3_1</name>
    <name evidence="1" type="ORF">EV182_003553</name>
</gene>
<keyword evidence="2" id="KW-1185">Reference proteome</keyword>
<evidence type="ECO:0000313" key="2">
    <source>
        <dbReference type="Proteomes" id="UP001145114"/>
    </source>
</evidence>
<comment type="caution">
    <text evidence="1">The sequence shown here is derived from an EMBL/GenBank/DDBJ whole genome shotgun (WGS) entry which is preliminary data.</text>
</comment>
<organism evidence="1 2">
    <name type="scientific">Spiromyces aspiralis</name>
    <dbReference type="NCBI Taxonomy" id="68401"/>
    <lineage>
        <taxon>Eukaryota</taxon>
        <taxon>Fungi</taxon>
        <taxon>Fungi incertae sedis</taxon>
        <taxon>Zoopagomycota</taxon>
        <taxon>Kickxellomycotina</taxon>
        <taxon>Kickxellomycetes</taxon>
        <taxon>Kickxellales</taxon>
        <taxon>Kickxellaceae</taxon>
        <taxon>Spiromyces</taxon>
    </lineage>
</organism>
<proteinExistence type="predicted"/>
<feature type="non-terminal residue" evidence="1">
    <location>
        <position position="1"/>
    </location>
</feature>